<dbReference type="GO" id="GO:0009279">
    <property type="term" value="C:cell outer membrane"/>
    <property type="evidence" value="ECO:0007669"/>
    <property type="project" value="UniProtKB-SubCell"/>
</dbReference>
<keyword evidence="1" id="KW-0472">Membrane</keyword>
<accession>A0A060PZN8</accession>
<keyword evidence="1" id="KW-0998">Cell outer membrane</keyword>
<dbReference type="InterPro" id="IPR012910">
    <property type="entry name" value="Plug_dom"/>
</dbReference>
<dbReference type="PROSITE" id="PS52016">
    <property type="entry name" value="TONB_DEPENDENT_REC_3"/>
    <property type="match status" value="1"/>
</dbReference>
<reference evidence="3 4" key="1">
    <citation type="submission" date="2013-11" db="EMBL/GenBank/DDBJ databases">
        <title>Estimation of Helicobacter pylori bacteriophage ecology using H. pylori isolates.</title>
        <authorList>
            <person name="Uchiyama J."/>
            <person name="Takemura-Uchiyama I."/>
            <person name="Ujihara T."/>
            <person name="Matsuzaki S."/>
        </authorList>
    </citation>
    <scope>NUCLEOTIDE SEQUENCE [LARGE SCALE GENOMIC DNA]</scope>
    <source>
        <strain evidence="3 4">NY40</strain>
    </source>
</reference>
<proteinExistence type="inferred from homology"/>
<dbReference type="SUPFAM" id="SSF56935">
    <property type="entry name" value="Porins"/>
    <property type="match status" value="1"/>
</dbReference>
<dbReference type="PANTHER" id="PTHR30442">
    <property type="entry name" value="IRON III DICITRATE TRANSPORT PROTEIN FECA"/>
    <property type="match status" value="1"/>
</dbReference>
<evidence type="ECO:0000313" key="4">
    <source>
        <dbReference type="Proteomes" id="UP000031662"/>
    </source>
</evidence>
<keyword evidence="1" id="KW-0812">Transmembrane</keyword>
<dbReference type="GO" id="GO:0033214">
    <property type="term" value="P:siderophore-iron import into cell"/>
    <property type="evidence" value="ECO:0007669"/>
    <property type="project" value="TreeGrafter"/>
</dbReference>
<comment type="similarity">
    <text evidence="1">Belongs to the TonB-dependent receptor family.</text>
</comment>
<keyword evidence="1" id="KW-1134">Transmembrane beta strand</keyword>
<keyword evidence="1" id="KW-0813">Transport</keyword>
<dbReference type="HOGENOM" id="CLU_1007504_0_0_7"/>
<feature type="domain" description="TonB-dependent receptor plug" evidence="2">
    <location>
        <begin position="64"/>
        <end position="178"/>
    </location>
</feature>
<protein>
    <submittedName>
        <fullName evidence="3">Iron(III) dicitrate transport protein</fullName>
    </submittedName>
</protein>
<dbReference type="Pfam" id="PF07715">
    <property type="entry name" value="Plug"/>
    <property type="match status" value="1"/>
</dbReference>
<dbReference type="Gene3D" id="2.170.130.10">
    <property type="entry name" value="TonB-dependent receptor, plug domain"/>
    <property type="match status" value="1"/>
</dbReference>
<evidence type="ECO:0000256" key="1">
    <source>
        <dbReference type="PROSITE-ProRule" id="PRU01360"/>
    </source>
</evidence>
<dbReference type="InterPro" id="IPR039426">
    <property type="entry name" value="TonB-dep_rcpt-like"/>
</dbReference>
<dbReference type="PANTHER" id="PTHR30442:SF0">
    <property type="entry name" value="FE(3+) DICITRATE TRANSPORT PROTEIN FECA"/>
    <property type="match status" value="1"/>
</dbReference>
<dbReference type="InterPro" id="IPR037066">
    <property type="entry name" value="Plug_dom_sf"/>
</dbReference>
<comment type="subcellular location">
    <subcellularLocation>
        <location evidence="1">Cell outer membrane</location>
        <topology evidence="1">Multi-pass membrane protein</topology>
    </subcellularLocation>
</comment>
<dbReference type="AlphaFoldDB" id="A0A060PZN8"/>
<organism evidence="3 4">
    <name type="scientific">Helicobacter pylori NY40</name>
    <dbReference type="NCBI Taxonomy" id="1426844"/>
    <lineage>
        <taxon>Bacteria</taxon>
        <taxon>Pseudomonadati</taxon>
        <taxon>Campylobacterota</taxon>
        <taxon>Epsilonproteobacteria</taxon>
        <taxon>Campylobacterales</taxon>
        <taxon>Helicobacteraceae</taxon>
        <taxon>Helicobacter</taxon>
    </lineage>
</organism>
<name>A0A060PZN8_HELPX</name>
<dbReference type="EMBL" id="AP014523">
    <property type="protein sequence ID" value="BAO97531.1"/>
    <property type="molecule type" value="Genomic_DNA"/>
</dbReference>
<evidence type="ECO:0000259" key="2">
    <source>
        <dbReference type="Pfam" id="PF07715"/>
    </source>
</evidence>
<sequence length="276" mass="29828">MHKKVLLALTASLICQESLFAKEKDYTLGKVSTAGKKDKSDYSGQVNLGYSGITAPKSWQDEEVKKYTGSRTVISNKALTQQANQSIEEALQNVPGLQIRNATGVGAMPTIQIRGFGAGGSGHSDATLMLVNGIPVYMAPYAHIELDIFPVTFQAIDRIDVIKGGGSVQYGPNTYGGIVNIITKPIPTQWENQAAERITYWAKARNAGFAAPPDKTGDPSFIKSLGNNLLYNTYVRSGGMINKHVGIQAQANWVRGQGFRDNSPSNISNYWLDGGL</sequence>
<dbReference type="Proteomes" id="UP000031662">
    <property type="component" value="Chromosome"/>
</dbReference>
<evidence type="ECO:0000313" key="3">
    <source>
        <dbReference type="EMBL" id="BAO97531.1"/>
    </source>
</evidence>
<gene>
    <name evidence="3" type="ORF">NY40_0512</name>
</gene>